<reference evidence="6 7" key="1">
    <citation type="journal article" date="2016" name="Sci. Rep.">
        <title>Penicillium arizonense, a new, genome sequenced fungal species, reveals a high chemical diversity in secreted metabolites.</title>
        <authorList>
            <person name="Grijseels S."/>
            <person name="Nielsen J.C."/>
            <person name="Randelovic M."/>
            <person name="Nielsen J."/>
            <person name="Nielsen K.F."/>
            <person name="Workman M."/>
            <person name="Frisvad J.C."/>
        </authorList>
    </citation>
    <scope>NUCLEOTIDE SEQUENCE [LARGE SCALE GENOMIC DNA]</scope>
    <source>
        <strain evidence="6 7">CBS 141311</strain>
    </source>
</reference>
<evidence type="ECO:0000313" key="6">
    <source>
        <dbReference type="EMBL" id="OGE48547.1"/>
    </source>
</evidence>
<dbReference type="OrthoDB" id="2151789at2759"/>
<dbReference type="Gene3D" id="3.30.43.10">
    <property type="entry name" value="Uridine Diphospho-n-acetylenolpyruvylglucosamine Reductase, domain 2"/>
    <property type="match status" value="1"/>
</dbReference>
<dbReference type="InterPro" id="IPR050416">
    <property type="entry name" value="FAD-linked_Oxidoreductase"/>
</dbReference>
<dbReference type="GO" id="GO:0016491">
    <property type="term" value="F:oxidoreductase activity"/>
    <property type="evidence" value="ECO:0007669"/>
    <property type="project" value="UniProtKB-KW"/>
</dbReference>
<keyword evidence="3" id="KW-0274">FAD</keyword>
<name>A0A1F5L652_PENAI</name>
<dbReference type="PANTHER" id="PTHR42973">
    <property type="entry name" value="BINDING OXIDOREDUCTASE, PUTATIVE (AFU_ORTHOLOGUE AFUA_1G17690)-RELATED"/>
    <property type="match status" value="1"/>
</dbReference>
<comment type="similarity">
    <text evidence="1">Belongs to the oxygen-dependent FAD-linked oxidoreductase family.</text>
</comment>
<dbReference type="PROSITE" id="PS51387">
    <property type="entry name" value="FAD_PCMH"/>
    <property type="match status" value="1"/>
</dbReference>
<dbReference type="SUPFAM" id="SSF56176">
    <property type="entry name" value="FAD-binding/transporter-associated domain-like"/>
    <property type="match status" value="1"/>
</dbReference>
<evidence type="ECO:0000256" key="3">
    <source>
        <dbReference type="ARBA" id="ARBA00022827"/>
    </source>
</evidence>
<dbReference type="RefSeq" id="XP_022484002.1">
    <property type="nucleotide sequence ID" value="XM_022636034.1"/>
</dbReference>
<sequence>MAYAKSRNLTASRAYGPGFAENKALTTKKQDDASFAPAEDPWSIALSEKDQLPFESDNFDVSAALNDLGVGLSEISALSMKESSTKERCSIACGSLIHVLGLGKVSSQDTLPYKNFTDSFWSTQQGTVAPRCVIQPSSSKDVSIIVLLARLTDCQFAARSGGHAAFEGASNIPGGISIWFKDMNEITLNEDKSVVSIGPGNLWGQVYENLEPHGLAAVGGRASSIGVGGFILGGGISFHSNLYGWALDNVQSFEVVTASGAIVTASETEHSDLYWALRGGGNNFGLVTKFNLYTIPYTMMRGGARSFVQDQFPEVINAFVNVVNDAPKDGNAQQWLAFLDYQGTKIASAELTYAKDVADPDIFKQYRDIPAVSDTTTSKSLVQYCKDVEASNQIGHREVYWPIATQLNEEFALWTVEEFFTALPQVANVTGILPVLIYHALTEPILKKMSKFGGNALGLDPSKGPVHLLQIACWWDDEADDDTVYQFINSYWETVLEKAQTMGISNGFIYMNYGSKFQDVVAGYGDANAARLRHIASNYDPKQIYQGLQPGYFKLGHAPKSFVARSSGDTE</sequence>
<protein>
    <recommendedName>
        <fullName evidence="5">FAD-binding PCMH-type domain-containing protein</fullName>
    </recommendedName>
</protein>
<dbReference type="EMBL" id="LXJU01000027">
    <property type="protein sequence ID" value="OGE48547.1"/>
    <property type="molecule type" value="Genomic_DNA"/>
</dbReference>
<keyword evidence="7" id="KW-1185">Reference proteome</keyword>
<evidence type="ECO:0000259" key="5">
    <source>
        <dbReference type="PROSITE" id="PS51387"/>
    </source>
</evidence>
<keyword evidence="4" id="KW-0560">Oxidoreductase</keyword>
<dbReference type="InterPro" id="IPR036318">
    <property type="entry name" value="FAD-bd_PCMH-like_sf"/>
</dbReference>
<evidence type="ECO:0000313" key="7">
    <source>
        <dbReference type="Proteomes" id="UP000177622"/>
    </source>
</evidence>
<dbReference type="InterPro" id="IPR016167">
    <property type="entry name" value="FAD-bd_PCMH_sub1"/>
</dbReference>
<keyword evidence="2" id="KW-0285">Flavoprotein</keyword>
<evidence type="ECO:0000256" key="1">
    <source>
        <dbReference type="ARBA" id="ARBA00005466"/>
    </source>
</evidence>
<feature type="domain" description="FAD-binding PCMH-type" evidence="5">
    <location>
        <begin position="126"/>
        <end position="297"/>
    </location>
</feature>
<dbReference type="STRING" id="1835702.A0A1F5L652"/>
<proteinExistence type="inferred from homology"/>
<dbReference type="GO" id="GO:0071949">
    <property type="term" value="F:FAD binding"/>
    <property type="evidence" value="ECO:0007669"/>
    <property type="project" value="InterPro"/>
</dbReference>
<organism evidence="6 7">
    <name type="scientific">Penicillium arizonense</name>
    <dbReference type="NCBI Taxonomy" id="1835702"/>
    <lineage>
        <taxon>Eukaryota</taxon>
        <taxon>Fungi</taxon>
        <taxon>Dikarya</taxon>
        <taxon>Ascomycota</taxon>
        <taxon>Pezizomycotina</taxon>
        <taxon>Eurotiomycetes</taxon>
        <taxon>Eurotiomycetidae</taxon>
        <taxon>Eurotiales</taxon>
        <taxon>Aspergillaceae</taxon>
        <taxon>Penicillium</taxon>
    </lineage>
</organism>
<dbReference type="InterPro" id="IPR006094">
    <property type="entry name" value="Oxid_FAD_bind_N"/>
</dbReference>
<gene>
    <name evidence="6" type="ORF">PENARI_c027G01123</name>
</gene>
<dbReference type="Pfam" id="PF01565">
    <property type="entry name" value="FAD_binding_4"/>
    <property type="match status" value="1"/>
</dbReference>
<dbReference type="AlphaFoldDB" id="A0A1F5L652"/>
<dbReference type="GeneID" id="34580768"/>
<dbReference type="Gene3D" id="3.30.465.10">
    <property type="match status" value="1"/>
</dbReference>
<dbReference type="InterPro" id="IPR016169">
    <property type="entry name" value="FAD-bd_PCMH_sub2"/>
</dbReference>
<evidence type="ECO:0000256" key="4">
    <source>
        <dbReference type="ARBA" id="ARBA00023002"/>
    </source>
</evidence>
<dbReference type="PANTHER" id="PTHR42973:SF34">
    <property type="entry name" value="FAD BINDING DOMAIN PROTEIN (AFU_ORTHOLOGUE AFUA_3G02770)"/>
    <property type="match status" value="1"/>
</dbReference>
<dbReference type="InterPro" id="IPR016166">
    <property type="entry name" value="FAD-bd_PCMH"/>
</dbReference>
<dbReference type="Proteomes" id="UP000177622">
    <property type="component" value="Unassembled WGS sequence"/>
</dbReference>
<comment type="caution">
    <text evidence="6">The sequence shown here is derived from an EMBL/GenBank/DDBJ whole genome shotgun (WGS) entry which is preliminary data.</text>
</comment>
<accession>A0A1F5L652</accession>
<evidence type="ECO:0000256" key="2">
    <source>
        <dbReference type="ARBA" id="ARBA00022630"/>
    </source>
</evidence>
<dbReference type="Gene3D" id="3.40.462.20">
    <property type="match status" value="1"/>
</dbReference>